<dbReference type="InterPro" id="IPR029260">
    <property type="entry name" value="DSPn"/>
</dbReference>
<dbReference type="InterPro" id="IPR020422">
    <property type="entry name" value="TYR_PHOSPHATASE_DUAL_dom"/>
</dbReference>
<dbReference type="GO" id="GO:0005634">
    <property type="term" value="C:nucleus"/>
    <property type="evidence" value="ECO:0007669"/>
    <property type="project" value="UniProtKB-SubCell"/>
</dbReference>
<dbReference type="Gene3D" id="3.90.190.10">
    <property type="entry name" value="Protein tyrosine phosphatase superfamily"/>
    <property type="match status" value="2"/>
</dbReference>
<keyword evidence="13" id="KW-0131">Cell cycle</keyword>
<name>E4XMY0_OIKDI</name>
<evidence type="ECO:0000256" key="17">
    <source>
        <dbReference type="SAM" id="MobiDB-lite"/>
    </source>
</evidence>
<organism evidence="20">
    <name type="scientific">Oikopleura dioica</name>
    <name type="common">Tunicate</name>
    <dbReference type="NCBI Taxonomy" id="34765"/>
    <lineage>
        <taxon>Eukaryota</taxon>
        <taxon>Metazoa</taxon>
        <taxon>Chordata</taxon>
        <taxon>Tunicata</taxon>
        <taxon>Appendicularia</taxon>
        <taxon>Copelata</taxon>
        <taxon>Oikopleuridae</taxon>
        <taxon>Oikopleura</taxon>
    </lineage>
</organism>
<evidence type="ECO:0000256" key="3">
    <source>
        <dbReference type="ARBA" id="ARBA00004647"/>
    </source>
</evidence>
<keyword evidence="11" id="KW-0539">Nucleus</keyword>
<dbReference type="SMART" id="SM00195">
    <property type="entry name" value="DSPc"/>
    <property type="match status" value="1"/>
</dbReference>
<dbReference type="GO" id="GO:0005813">
    <property type="term" value="C:centrosome"/>
    <property type="evidence" value="ECO:0007669"/>
    <property type="project" value="UniProtKB-SubCell"/>
</dbReference>
<dbReference type="GO" id="GO:0004722">
    <property type="term" value="F:protein serine/threonine phosphatase activity"/>
    <property type="evidence" value="ECO:0007669"/>
    <property type="project" value="UniProtKB-EC"/>
</dbReference>
<keyword evidence="12" id="KW-0966">Cell projection</keyword>
<dbReference type="EMBL" id="FN653080">
    <property type="protein sequence ID" value="CBY11276.1"/>
    <property type="molecule type" value="Genomic_DNA"/>
</dbReference>
<evidence type="ECO:0000256" key="1">
    <source>
        <dbReference type="ARBA" id="ARBA00004123"/>
    </source>
</evidence>
<dbReference type="FunFam" id="3.90.190.10:FF:000006">
    <property type="entry name" value="Dual specificity protein phosphatase CDC14B"/>
    <property type="match status" value="1"/>
</dbReference>
<dbReference type="InterPro" id="IPR016130">
    <property type="entry name" value="Tyr_Pase_AS"/>
</dbReference>
<keyword evidence="21" id="KW-1185">Reference proteome</keyword>
<proteinExistence type="inferred from homology"/>
<reference evidence="20" key="1">
    <citation type="journal article" date="2010" name="Science">
        <title>Plasticity of animal genome architecture unmasked by rapid evolution of a pelagic tunicate.</title>
        <authorList>
            <person name="Denoeud F."/>
            <person name="Henriet S."/>
            <person name="Mungpakdee S."/>
            <person name="Aury J.M."/>
            <person name="Da Silva C."/>
            <person name="Brinkmann H."/>
            <person name="Mikhaleva J."/>
            <person name="Olsen L.C."/>
            <person name="Jubin C."/>
            <person name="Canestro C."/>
            <person name="Bouquet J.M."/>
            <person name="Danks G."/>
            <person name="Poulain J."/>
            <person name="Campsteijn C."/>
            <person name="Adamski M."/>
            <person name="Cross I."/>
            <person name="Yadetie F."/>
            <person name="Muffato M."/>
            <person name="Louis A."/>
            <person name="Butcher S."/>
            <person name="Tsagkogeorga G."/>
            <person name="Konrad A."/>
            <person name="Singh S."/>
            <person name="Jensen M.F."/>
            <person name="Cong E.H."/>
            <person name="Eikeseth-Otteraa H."/>
            <person name="Noel B."/>
            <person name="Anthouard V."/>
            <person name="Porcel B.M."/>
            <person name="Kachouri-Lafond R."/>
            <person name="Nishino A."/>
            <person name="Ugolini M."/>
            <person name="Chourrout P."/>
            <person name="Nishida H."/>
            <person name="Aasland R."/>
            <person name="Huzurbazar S."/>
            <person name="Westhof E."/>
            <person name="Delsuc F."/>
            <person name="Lehrach H."/>
            <person name="Reinhardt R."/>
            <person name="Weissenbach J."/>
            <person name="Roy S.W."/>
            <person name="Artiguenave F."/>
            <person name="Postlethwait J.H."/>
            <person name="Manak J.R."/>
            <person name="Thompson E.M."/>
            <person name="Jaillon O."/>
            <person name="Du Pasquier L."/>
            <person name="Boudinot P."/>
            <person name="Liberles D.A."/>
            <person name="Volff J.N."/>
            <person name="Philippe H."/>
            <person name="Lenhard B."/>
            <person name="Roest Crollius H."/>
            <person name="Wincker P."/>
            <person name="Chourrout D."/>
        </authorList>
    </citation>
    <scope>NUCLEOTIDE SEQUENCE [LARGE SCALE GENOMIC DNA]</scope>
</reference>
<dbReference type="InterPro" id="IPR003595">
    <property type="entry name" value="Tyr_Pase_cat"/>
</dbReference>
<feature type="domain" description="Tyrosine-protein phosphatase" evidence="18">
    <location>
        <begin position="185"/>
        <end position="343"/>
    </location>
</feature>
<keyword evidence="10" id="KW-0206">Cytoskeleton</keyword>
<dbReference type="SUPFAM" id="SSF52799">
    <property type="entry name" value="(Phosphotyrosine protein) phosphatases II"/>
    <property type="match status" value="2"/>
</dbReference>
<evidence type="ECO:0000259" key="19">
    <source>
        <dbReference type="PROSITE" id="PS50056"/>
    </source>
</evidence>
<keyword evidence="8" id="KW-0378">Hydrolase</keyword>
<dbReference type="GO" id="GO:0050877">
    <property type="term" value="P:nervous system process"/>
    <property type="evidence" value="ECO:0007669"/>
    <property type="project" value="UniProtKB-ARBA"/>
</dbReference>
<evidence type="ECO:0000313" key="20">
    <source>
        <dbReference type="EMBL" id="CBY11276.1"/>
    </source>
</evidence>
<dbReference type="PROSITE" id="PS50054">
    <property type="entry name" value="TYR_PHOSPHATASE_DUAL"/>
    <property type="match status" value="1"/>
</dbReference>
<protein>
    <submittedName>
        <fullName evidence="20">Uncharacterized protein</fullName>
    </submittedName>
</protein>
<accession>E4XMY0</accession>
<feature type="compositionally biased region" description="Polar residues" evidence="17">
    <location>
        <begin position="362"/>
        <end position="371"/>
    </location>
</feature>
<dbReference type="InParanoid" id="E4XMY0"/>
<dbReference type="InterPro" id="IPR050561">
    <property type="entry name" value="PTP"/>
</dbReference>
<dbReference type="PANTHER" id="PTHR23339">
    <property type="entry name" value="TYROSINE SPECIFIC PROTEIN PHOSPHATASE AND DUAL SPECIFICITY PROTEIN PHOSPHATASE"/>
    <property type="match status" value="1"/>
</dbReference>
<dbReference type="AlphaFoldDB" id="E4XMY0"/>
<dbReference type="Pfam" id="PF22785">
    <property type="entry name" value="Tc-R-P"/>
    <property type="match status" value="1"/>
</dbReference>
<keyword evidence="5" id="KW-0963">Cytoplasm</keyword>
<evidence type="ECO:0000256" key="5">
    <source>
        <dbReference type="ARBA" id="ARBA00022490"/>
    </source>
</evidence>
<feature type="domain" description="Tyrosine specific protein phosphatases" evidence="19">
    <location>
        <begin position="267"/>
        <end position="329"/>
    </location>
</feature>
<dbReference type="PROSITE" id="PS50056">
    <property type="entry name" value="TYR_PHOSPHATASE_2"/>
    <property type="match status" value="1"/>
</dbReference>
<dbReference type="InterPro" id="IPR029021">
    <property type="entry name" value="Prot-tyrosine_phosphatase-like"/>
</dbReference>
<dbReference type="CDD" id="cd17657">
    <property type="entry name" value="CDC14_N"/>
    <property type="match status" value="1"/>
</dbReference>
<evidence type="ECO:0000313" key="21">
    <source>
        <dbReference type="Proteomes" id="UP000001307"/>
    </source>
</evidence>
<evidence type="ECO:0000256" key="9">
    <source>
        <dbReference type="ARBA" id="ARBA00022912"/>
    </source>
</evidence>
<evidence type="ECO:0000259" key="18">
    <source>
        <dbReference type="PROSITE" id="PS50054"/>
    </source>
</evidence>
<gene>
    <name evidence="20" type="ORF">GSOID_T00015529001</name>
</gene>
<evidence type="ECO:0000256" key="2">
    <source>
        <dbReference type="ARBA" id="ARBA00004300"/>
    </source>
</evidence>
<feature type="region of interest" description="Disordered" evidence="17">
    <location>
        <begin position="341"/>
        <end position="386"/>
    </location>
</feature>
<dbReference type="FunFam" id="3.90.190.10:FF:000032">
    <property type="entry name" value="dual specificity protein phosphatase CDC14A isoform X1"/>
    <property type="match status" value="1"/>
</dbReference>
<comment type="catalytic activity">
    <reaction evidence="16">
        <text>O-phospho-L-threonyl-[protein] + H2O = L-threonyl-[protein] + phosphate</text>
        <dbReference type="Rhea" id="RHEA:47004"/>
        <dbReference type="Rhea" id="RHEA-COMP:11060"/>
        <dbReference type="Rhea" id="RHEA-COMP:11605"/>
        <dbReference type="ChEBI" id="CHEBI:15377"/>
        <dbReference type="ChEBI" id="CHEBI:30013"/>
        <dbReference type="ChEBI" id="CHEBI:43474"/>
        <dbReference type="ChEBI" id="CHEBI:61977"/>
        <dbReference type="EC" id="3.1.3.16"/>
    </reaction>
</comment>
<evidence type="ECO:0000256" key="16">
    <source>
        <dbReference type="ARBA" id="ARBA00048336"/>
    </source>
</evidence>
<evidence type="ECO:0000256" key="8">
    <source>
        <dbReference type="ARBA" id="ARBA00022801"/>
    </source>
</evidence>
<dbReference type="PROSITE" id="PS00383">
    <property type="entry name" value="TYR_PHOSPHATASE_1"/>
    <property type="match status" value="1"/>
</dbReference>
<dbReference type="Pfam" id="PF14671">
    <property type="entry name" value="DSPn"/>
    <property type="match status" value="1"/>
</dbReference>
<dbReference type="OrthoDB" id="266663at2759"/>
<evidence type="ECO:0000256" key="7">
    <source>
        <dbReference type="ARBA" id="ARBA00022618"/>
    </source>
</evidence>
<keyword evidence="9" id="KW-0904">Protein phosphatase</keyword>
<sequence length="454" mass="51414">MTRAASASTMENEVISACELIKDRLYFATLKAKPKSTAHTHYFCIDDEFVYENFYADFGPLNLAHIYRYCCRVNKKLKSASLAKKKIVHYTSLDPRKRVNAAFLAGAYLIIHLRRTPDEAHRPLVSGGGPAYLPFRDASFGVCTYNLSLLDCFHGLKKALQHNFVDFATLDVEEYEYYERVENGDFNWIVPNKFLAFSGPHPKSKIENGYPLHAPEAYFPYFRKHNIKTVIRLNKKIYPASRFTDGGFDHHDMFFTDGSCPPDHILKQFLHIVENMDGAAAIHCKAGLGRTGSLIACYLMKHYKFTAAETIGWLRLCRPGSVLGPQQHWLEEQQHVMWQEGDMQKARQSPSMTRKVSPMLDEQNNGHSGVQSRDYDPDEGDPGQGDRLRAQKYRHRAGENEDSDLLVGSSGGIMTRSRAAQIQARDADDGLASELSRLRVTASRGVSPPTRSYY</sequence>
<evidence type="ECO:0000256" key="4">
    <source>
        <dbReference type="ARBA" id="ARBA00007315"/>
    </source>
</evidence>
<evidence type="ECO:0000256" key="10">
    <source>
        <dbReference type="ARBA" id="ARBA00023212"/>
    </source>
</evidence>
<evidence type="ECO:0000256" key="12">
    <source>
        <dbReference type="ARBA" id="ARBA00023273"/>
    </source>
</evidence>
<dbReference type="FunCoup" id="E4XMY0">
    <property type="interactions" value="74"/>
</dbReference>
<dbReference type="SMART" id="SM00404">
    <property type="entry name" value="PTPc_motif"/>
    <property type="match status" value="1"/>
</dbReference>
<dbReference type="CDD" id="cd14499">
    <property type="entry name" value="CDC14_C"/>
    <property type="match status" value="1"/>
</dbReference>
<keyword evidence="6" id="KW-0597">Phosphoprotein</keyword>
<comment type="subcellular location">
    <subcellularLocation>
        <location evidence="14">Cell projection</location>
        <location evidence="14">Kinocilium</location>
    </subcellularLocation>
    <subcellularLocation>
        <location evidence="2">Cytoplasm</location>
        <location evidence="2">Cytoskeleton</location>
        <location evidence="2">Microtubule organizing center</location>
        <location evidence="2">Centrosome</location>
    </subcellularLocation>
    <subcellularLocation>
        <location evidence="3">Cytoplasm</location>
        <location evidence="3">Cytoskeleton</location>
        <location evidence="3">Spindle pole</location>
    </subcellularLocation>
    <subcellularLocation>
        <location evidence="1">Nucleus</location>
    </subcellularLocation>
</comment>
<dbReference type="GO" id="GO:0000922">
    <property type="term" value="C:spindle pole"/>
    <property type="evidence" value="ECO:0007669"/>
    <property type="project" value="UniProtKB-SubCell"/>
</dbReference>
<comment type="catalytic activity">
    <reaction evidence="15">
        <text>O-phospho-L-seryl-[protein] + H2O = L-seryl-[protein] + phosphate</text>
        <dbReference type="Rhea" id="RHEA:20629"/>
        <dbReference type="Rhea" id="RHEA-COMP:9863"/>
        <dbReference type="Rhea" id="RHEA-COMP:11604"/>
        <dbReference type="ChEBI" id="CHEBI:15377"/>
        <dbReference type="ChEBI" id="CHEBI:29999"/>
        <dbReference type="ChEBI" id="CHEBI:43474"/>
        <dbReference type="ChEBI" id="CHEBI:83421"/>
        <dbReference type="EC" id="3.1.3.16"/>
    </reaction>
</comment>
<evidence type="ECO:0000256" key="11">
    <source>
        <dbReference type="ARBA" id="ARBA00023242"/>
    </source>
</evidence>
<evidence type="ECO:0000256" key="13">
    <source>
        <dbReference type="ARBA" id="ARBA00023306"/>
    </source>
</evidence>
<dbReference type="InterPro" id="IPR044506">
    <property type="entry name" value="CDC14_C"/>
</dbReference>
<evidence type="ECO:0000256" key="15">
    <source>
        <dbReference type="ARBA" id="ARBA00047761"/>
    </source>
</evidence>
<comment type="similarity">
    <text evidence="4">Belongs to the protein-tyrosine phosphatase family. Non-receptor class CDC14 subfamily.</text>
</comment>
<keyword evidence="7" id="KW-0132">Cell division</keyword>
<evidence type="ECO:0000256" key="6">
    <source>
        <dbReference type="ARBA" id="ARBA00022553"/>
    </source>
</evidence>
<dbReference type="InterPro" id="IPR000387">
    <property type="entry name" value="Tyr_Pase_dom"/>
</dbReference>
<evidence type="ECO:0000256" key="14">
    <source>
        <dbReference type="ARBA" id="ARBA00037822"/>
    </source>
</evidence>
<dbReference type="GO" id="GO:0051301">
    <property type="term" value="P:cell division"/>
    <property type="evidence" value="ECO:0007669"/>
    <property type="project" value="UniProtKB-KW"/>
</dbReference>
<dbReference type="Proteomes" id="UP000001307">
    <property type="component" value="Unassembled WGS sequence"/>
</dbReference>
<dbReference type="GO" id="GO:0060091">
    <property type="term" value="C:kinocilium"/>
    <property type="evidence" value="ECO:0007669"/>
    <property type="project" value="UniProtKB-SubCell"/>
</dbReference>